<dbReference type="PANTHER" id="PTHR37464">
    <property type="entry name" value="BLL2463 PROTEIN"/>
    <property type="match status" value="1"/>
</dbReference>
<organism evidence="4 5">
    <name type="scientific">Terricaulis silvestris</name>
    <dbReference type="NCBI Taxonomy" id="2686094"/>
    <lineage>
        <taxon>Bacteria</taxon>
        <taxon>Pseudomonadati</taxon>
        <taxon>Pseudomonadota</taxon>
        <taxon>Alphaproteobacteria</taxon>
        <taxon>Caulobacterales</taxon>
        <taxon>Caulobacteraceae</taxon>
        <taxon>Terricaulis</taxon>
    </lineage>
</organism>
<evidence type="ECO:0000259" key="2">
    <source>
        <dbReference type="Pfam" id="PF07584"/>
    </source>
</evidence>
<dbReference type="Gene3D" id="3.40.50.12140">
    <property type="entry name" value="Domain of unknown function DUF4159"/>
    <property type="match status" value="1"/>
</dbReference>
<dbReference type="InterPro" id="IPR011933">
    <property type="entry name" value="Double_TM_dom"/>
</dbReference>
<reference evidence="5" key="1">
    <citation type="submission" date="2019-12" db="EMBL/GenBank/DDBJ databases">
        <title>Complete genome of Terracaulis silvestris 0127_4.</title>
        <authorList>
            <person name="Vieira S."/>
            <person name="Riedel T."/>
            <person name="Sproer C."/>
            <person name="Pascual J."/>
            <person name="Boedeker C."/>
            <person name="Overmann J."/>
        </authorList>
    </citation>
    <scope>NUCLEOTIDE SEQUENCE [LARGE SCALE GENOMIC DNA]</scope>
    <source>
        <strain evidence="5">0127_4</strain>
    </source>
</reference>
<dbReference type="InterPro" id="IPR025297">
    <property type="entry name" value="DUF4159"/>
</dbReference>
<dbReference type="NCBIfam" id="TIGR02226">
    <property type="entry name" value="two_anch"/>
    <property type="match status" value="1"/>
</dbReference>
<sequence length="882" mass="93049">MSFGPFLFAAPGALFALLALPLLFFIMRATPPAPAREQFPPVRLLEGLRTEEQSRERAPLWLVLFRMLAAALLILAFARPSLAPSAAESAQGGRTLIVIDDGWTSAPFWSDVRTAAIAAVTQAERARAPVFMLLTAPNTPARDPGEALTAADAKARIGRLEPQPWRPDRANAAQRLAQTRGNFDRIVWISDGLNDAGAEALAAELQRRGRVVARLPALTARALVSGSVTPQGVVAEVRRATNGSAVGAIAAETAEGRSLGAAEFSFSGDALTTSARIELPPEIAARAARVRIVGEQGAGAVRLLPAGAGRPFVGLVDPGGAGQPLLSELFYADRALQPYASLQRGSITQLIDARAQALILPDASRIAPTDRAALERWLDAGGLLVRFAGPRLANDADEFVPVRLRPGSRTLGSALAWETPLAVATFPADSPYAGIAPPADVNVRRQVLAEPASLQEARVWATLTDNSPLVTAQAHGRGLIVLFHISAGPEWSDVPLSGLFVEMLRRTLAFAARADGAGEREITGGPYVATRVLDGYGSLSPAPQDSAPIAPEAFATAFASPATPPGLYERAGVSAAIDAARAAETLEPLVLPSGIEREGLNAAIQRPLAGWLFGLAALLLAADLLIALFLLGRLPRFARAMAAGLALLVVFGGDAHAQNMDDPTQTLRLAYVQTGDARLDRASEAGLQALSDILTTRTSVEPGRPVGIDLARDNLAAYPFLYWPAPSSPRRMSDAALANVDRYLAVGGLLLVDTRDAGASGGRPAAQMLSGVDVPPLELVGTEHVLTRAFYLMRSFPGRSQSTQLWAESAAAASSRDGVASLFVGNGDWAAAWSGQASISDRQRELSLRFGVNLVMVALTGNYKADQVHVPALLERMGEERR</sequence>
<evidence type="ECO:0000259" key="3">
    <source>
        <dbReference type="Pfam" id="PF13709"/>
    </source>
</evidence>
<dbReference type="Pfam" id="PF13709">
    <property type="entry name" value="DUF4159"/>
    <property type="match status" value="1"/>
</dbReference>
<protein>
    <recommendedName>
        <fullName evidence="6">N-terminal double-transmembrane domain protein</fullName>
    </recommendedName>
</protein>
<dbReference type="AlphaFoldDB" id="A0A6I6MRW7"/>
<accession>A0A6I6MRW7</accession>
<evidence type="ECO:0000313" key="5">
    <source>
        <dbReference type="Proteomes" id="UP000431269"/>
    </source>
</evidence>
<dbReference type="PANTHER" id="PTHR37464:SF1">
    <property type="entry name" value="BLL2463 PROTEIN"/>
    <property type="match status" value="1"/>
</dbReference>
<evidence type="ECO:0000313" key="4">
    <source>
        <dbReference type="EMBL" id="QGZ93883.1"/>
    </source>
</evidence>
<evidence type="ECO:0000256" key="1">
    <source>
        <dbReference type="SAM" id="Phobius"/>
    </source>
</evidence>
<feature type="domain" description="DUF4159" evidence="3">
    <location>
        <begin position="668"/>
        <end position="859"/>
    </location>
</feature>
<feature type="transmembrane region" description="Helical" evidence="1">
    <location>
        <begin position="58"/>
        <end position="78"/>
    </location>
</feature>
<dbReference type="Proteomes" id="UP000431269">
    <property type="component" value="Chromosome"/>
</dbReference>
<dbReference type="Pfam" id="PF07584">
    <property type="entry name" value="BatA"/>
    <property type="match status" value="1"/>
</dbReference>
<dbReference type="InterPro" id="IPR029062">
    <property type="entry name" value="Class_I_gatase-like"/>
</dbReference>
<evidence type="ECO:0008006" key="6">
    <source>
        <dbReference type="Google" id="ProtNLM"/>
    </source>
</evidence>
<dbReference type="RefSeq" id="WP_158764867.1">
    <property type="nucleotide sequence ID" value="NZ_CP047045.1"/>
</dbReference>
<keyword evidence="1" id="KW-1133">Transmembrane helix</keyword>
<feature type="transmembrane region" description="Helical" evidence="1">
    <location>
        <begin position="6"/>
        <end position="26"/>
    </location>
</feature>
<dbReference type="SUPFAM" id="SSF52317">
    <property type="entry name" value="Class I glutamine amidotransferase-like"/>
    <property type="match status" value="1"/>
</dbReference>
<dbReference type="Gene3D" id="3.40.50.880">
    <property type="match status" value="1"/>
</dbReference>
<feature type="transmembrane region" description="Helical" evidence="1">
    <location>
        <begin position="608"/>
        <end position="631"/>
    </location>
</feature>
<dbReference type="InterPro" id="IPR024163">
    <property type="entry name" value="Aerotolerance_reg_N"/>
</dbReference>
<feature type="domain" description="Aerotolerance regulator N-terminal" evidence="2">
    <location>
        <begin position="7"/>
        <end position="80"/>
    </location>
</feature>
<gene>
    <name evidence="4" type="ORF">DSM104635_00697</name>
</gene>
<dbReference type="KEGG" id="tsv:DSM104635_00697"/>
<proteinExistence type="predicted"/>
<dbReference type="EMBL" id="CP047045">
    <property type="protein sequence ID" value="QGZ93883.1"/>
    <property type="molecule type" value="Genomic_DNA"/>
</dbReference>
<keyword evidence="5" id="KW-1185">Reference proteome</keyword>
<name>A0A6I6MRW7_9CAUL</name>
<keyword evidence="1" id="KW-0472">Membrane</keyword>
<dbReference type="CDD" id="cd03143">
    <property type="entry name" value="A4_beta-galactosidase_middle_domain"/>
    <property type="match status" value="1"/>
</dbReference>
<keyword evidence="1" id="KW-0812">Transmembrane</keyword>